<sequence length="305" mass="34574">MVSPLAVIDRVDNFTYGSTDNCYLLVAHTDNVALGYIHPTLVDHLRAHPGFTSSGRSISINASYDTLEKRNQLFEQFALELKSKPELHQLVAKGWRNELYTVYNPTHTPYFQVERAVSVLLGVVTYGVHINGYIPENKSSNGKLKFWIPRRSATKPTFPSMLDNTVAGGLGYPHGIWETVVKECDEEAGLPQKFVEENAKSTGVLTYIYQTPDGGIQPEVEYIYDIVFPNETEVIPVPQDGEAQDFTLMDIDEVEQRLQADEFKPNCGMVIIDFLIRHGYITPENEQFYSEILARTHRRLPFPTK</sequence>
<dbReference type="GeneID" id="30980489"/>
<evidence type="ECO:0000259" key="1">
    <source>
        <dbReference type="PROSITE" id="PS51462"/>
    </source>
</evidence>
<evidence type="ECO:0000313" key="2">
    <source>
        <dbReference type="EMBL" id="ODV80700.1"/>
    </source>
</evidence>
<dbReference type="CDD" id="cd03676">
    <property type="entry name" value="NUDIX_Tnr3_like"/>
    <property type="match status" value="1"/>
</dbReference>
<name>A0A1E4SMG1_9ASCO</name>
<dbReference type="Proteomes" id="UP000094285">
    <property type="component" value="Unassembled WGS sequence"/>
</dbReference>
<dbReference type="OrthoDB" id="10261522at2759"/>
<dbReference type="STRING" id="984487.A0A1E4SMG1"/>
<dbReference type="Gene3D" id="3.90.79.10">
    <property type="entry name" value="Nucleoside Triphosphate Pyrophosphohydrolase"/>
    <property type="match status" value="1"/>
</dbReference>
<dbReference type="PROSITE" id="PS51462">
    <property type="entry name" value="NUDIX"/>
    <property type="match status" value="1"/>
</dbReference>
<feature type="domain" description="Nudix hydrolase" evidence="1">
    <location>
        <begin position="125"/>
        <end position="271"/>
    </location>
</feature>
<dbReference type="FunFam" id="3.90.79.10:FF:000019">
    <property type="entry name" value="Thiamin pyrophosphokinase, putative"/>
    <property type="match status" value="1"/>
</dbReference>
<dbReference type="EMBL" id="KV453910">
    <property type="protein sequence ID" value="ODV80700.1"/>
    <property type="molecule type" value="Genomic_DNA"/>
</dbReference>
<organism evidence="2 3">
    <name type="scientific">Suhomyces tanzawaensis NRRL Y-17324</name>
    <dbReference type="NCBI Taxonomy" id="984487"/>
    <lineage>
        <taxon>Eukaryota</taxon>
        <taxon>Fungi</taxon>
        <taxon>Dikarya</taxon>
        <taxon>Ascomycota</taxon>
        <taxon>Saccharomycotina</taxon>
        <taxon>Pichiomycetes</taxon>
        <taxon>Debaryomycetaceae</taxon>
        <taxon>Suhomyces</taxon>
    </lineage>
</organism>
<proteinExistence type="predicted"/>
<protein>
    <recommendedName>
        <fullName evidence="1">Nudix hydrolase domain-containing protein</fullName>
    </recommendedName>
</protein>
<dbReference type="Pfam" id="PF00293">
    <property type="entry name" value="NUDIX"/>
    <property type="match status" value="1"/>
</dbReference>
<evidence type="ECO:0000313" key="3">
    <source>
        <dbReference type="Proteomes" id="UP000094285"/>
    </source>
</evidence>
<keyword evidence="3" id="KW-1185">Reference proteome</keyword>
<dbReference type="RefSeq" id="XP_020065822.1">
    <property type="nucleotide sequence ID" value="XM_020206352.1"/>
</dbReference>
<dbReference type="PANTHER" id="PTHR13622">
    <property type="entry name" value="THIAMIN PYROPHOSPHOKINASE"/>
    <property type="match status" value="1"/>
</dbReference>
<dbReference type="AlphaFoldDB" id="A0A1E4SMG1"/>
<dbReference type="InterPro" id="IPR031804">
    <property type="entry name" value="DUF4743"/>
</dbReference>
<dbReference type="Pfam" id="PF15916">
    <property type="entry name" value="DUF4743"/>
    <property type="match status" value="1"/>
</dbReference>
<dbReference type="PANTHER" id="PTHR13622:SF8">
    <property type="entry name" value="THIAMIN PYROPHOSPHOKINASE 1"/>
    <property type="match status" value="1"/>
</dbReference>
<accession>A0A1E4SMG1</accession>
<dbReference type="SUPFAM" id="SSF55811">
    <property type="entry name" value="Nudix"/>
    <property type="match status" value="1"/>
</dbReference>
<reference evidence="3" key="1">
    <citation type="submission" date="2016-05" db="EMBL/GenBank/DDBJ databases">
        <title>Comparative genomics of biotechnologically important yeasts.</title>
        <authorList>
            <consortium name="DOE Joint Genome Institute"/>
            <person name="Riley R."/>
            <person name="Haridas S."/>
            <person name="Wolfe K.H."/>
            <person name="Lopes M.R."/>
            <person name="Hittinger C.T."/>
            <person name="Goker M."/>
            <person name="Salamov A."/>
            <person name="Wisecaver J."/>
            <person name="Long T.M."/>
            <person name="Aerts A.L."/>
            <person name="Barry K."/>
            <person name="Choi C."/>
            <person name="Clum A."/>
            <person name="Coughlan A.Y."/>
            <person name="Deshpande S."/>
            <person name="Douglass A.P."/>
            <person name="Hanson S.J."/>
            <person name="Klenk H.-P."/>
            <person name="Labutti K."/>
            <person name="Lapidus A."/>
            <person name="Lindquist E."/>
            <person name="Lipzen A."/>
            <person name="Meier-Kolthoff J.P."/>
            <person name="Ohm R.A."/>
            <person name="Otillar R.P."/>
            <person name="Pangilinan J."/>
            <person name="Peng Y."/>
            <person name="Rokas A."/>
            <person name="Rosa C.A."/>
            <person name="Scheuner C."/>
            <person name="Sibirny A.A."/>
            <person name="Slot J.C."/>
            <person name="Stielow J.B."/>
            <person name="Sun H."/>
            <person name="Kurtzman C.P."/>
            <person name="Blackwell M."/>
            <person name="Grigoriev I.V."/>
            <person name="Jeffries T.W."/>
        </authorList>
    </citation>
    <scope>NUCLEOTIDE SEQUENCE [LARGE SCALE GENOMIC DNA]</scope>
    <source>
        <strain evidence="3">NRRL Y-17324</strain>
    </source>
</reference>
<gene>
    <name evidence="2" type="ORF">CANTADRAFT_169807</name>
</gene>
<dbReference type="InterPro" id="IPR000086">
    <property type="entry name" value="NUDIX_hydrolase_dom"/>
</dbReference>
<dbReference type="GO" id="GO:0044715">
    <property type="term" value="F:8-oxo-dGDP phosphatase activity"/>
    <property type="evidence" value="ECO:0007669"/>
    <property type="project" value="EnsemblFungi"/>
</dbReference>
<dbReference type="InterPro" id="IPR015797">
    <property type="entry name" value="NUDIX_hydrolase-like_dom_sf"/>
</dbReference>